<dbReference type="SUPFAM" id="SSF117773">
    <property type="entry name" value="GTF2I-like repeat"/>
    <property type="match status" value="4"/>
</dbReference>
<keyword evidence="4" id="KW-0238">DNA-binding</keyword>
<dbReference type="FunFam" id="3.90.1460.10:FF:000002">
    <property type="entry name" value="General transcription factor II-I isoform 1"/>
    <property type="match status" value="1"/>
</dbReference>
<dbReference type="PANTHER" id="PTHR46304:SF2">
    <property type="entry name" value="GENERAL TRANSCRIPTION FACTOR II-I"/>
    <property type="match status" value="1"/>
</dbReference>
<organism evidence="8 9">
    <name type="scientific">Upupa epops</name>
    <name type="common">Eurasian hoopoe</name>
    <dbReference type="NCBI Taxonomy" id="57439"/>
    <lineage>
        <taxon>Eukaryota</taxon>
        <taxon>Metazoa</taxon>
        <taxon>Chordata</taxon>
        <taxon>Craniata</taxon>
        <taxon>Vertebrata</taxon>
        <taxon>Euteleostomi</taxon>
        <taxon>Archelosauria</taxon>
        <taxon>Archosauria</taxon>
        <taxon>Dinosauria</taxon>
        <taxon>Saurischia</taxon>
        <taxon>Theropoda</taxon>
        <taxon>Coelurosauria</taxon>
        <taxon>Aves</taxon>
        <taxon>Neognathae</taxon>
        <taxon>Neoaves</taxon>
        <taxon>Telluraves</taxon>
        <taxon>Coraciimorphae</taxon>
        <taxon>Bucerotiformes</taxon>
        <taxon>Upupidae</taxon>
        <taxon>Upupa</taxon>
    </lineage>
</organism>
<dbReference type="GO" id="GO:0005634">
    <property type="term" value="C:nucleus"/>
    <property type="evidence" value="ECO:0007669"/>
    <property type="project" value="UniProtKB-SubCell"/>
</dbReference>
<accession>A0A7K6AKI4</accession>
<dbReference type="Pfam" id="PF02946">
    <property type="entry name" value="GTF2I"/>
    <property type="match status" value="4"/>
</dbReference>
<dbReference type="PANTHER" id="PTHR46304">
    <property type="entry name" value="GENERAL TRANSCRIPTION FACTOR II-I REPEAT DOMAIN-CONTAINING PROTEIN 1"/>
    <property type="match status" value="1"/>
</dbReference>
<sequence>KDMWYARITKLRRLVDELFSKKFAEAMGSTEPKAVPYHKFDAHPDDLCVEGLPSNIPFRSPSCYGIPRLERIIQVGHRIKFVIKKPELLTVPQPELNTSGKEDWNIRITKLRKQVEEIFNTKFAQALGLSEAVKVPYAVFESNPKQLYVEGLPEGIPFRSPTWFGIPRLERIVRESGRIKFVVKEPELVISYLPTRLASKINIPAASPKHSRSLQSPAKGSKIPEIEVTVNEDAQTNTQTNGSNTNLKTRGKDFSFEAWSSKITNLKRKVESLFNEKCGQALGRSEPVSVPFSLFESFPEDFYVEGLPEGVPFRRPSTFGIPRLEKILRNKSKIKFIIKKPEMLEEALKGSSSRSSPKQNNSSNTVSTASTTTTTVRVNNRVAGVEDTNVVQVTAPDDESEQLSKSEKIRQLREQVNDLFNRKFGEALGVKYPMKVPYRKITSNPGCLAVDGLPPGIVFKAPSYLEIKSMKKILEAAEFIKFTIIRPVSGLVINNQLMEQAEAEAPPSTPPTAPVQPDVTETEANTQVKQEPDPTW</sequence>
<comment type="subcellular location">
    <subcellularLocation>
        <location evidence="1">Nucleus</location>
    </subcellularLocation>
</comment>
<dbReference type="GO" id="GO:0003677">
    <property type="term" value="F:DNA binding"/>
    <property type="evidence" value="ECO:0007669"/>
    <property type="project" value="UniProtKB-KW"/>
</dbReference>
<feature type="compositionally biased region" description="Low complexity" evidence="7">
    <location>
        <begin position="351"/>
        <end position="381"/>
    </location>
</feature>
<keyword evidence="6" id="KW-0539">Nucleus</keyword>
<reference evidence="8 9" key="1">
    <citation type="submission" date="2019-09" db="EMBL/GenBank/DDBJ databases">
        <title>Bird 10,000 Genomes (B10K) Project - Family phase.</title>
        <authorList>
            <person name="Zhang G."/>
        </authorList>
    </citation>
    <scope>NUCLEOTIDE SEQUENCE [LARGE SCALE GENOMIC DNA]</scope>
    <source>
        <strain evidence="8">B10K-DU-012-37</strain>
    </source>
</reference>
<gene>
    <name evidence="8" type="primary">Gtf2i</name>
    <name evidence="8" type="ORF">UPUEPO_R01074</name>
</gene>
<evidence type="ECO:0000256" key="2">
    <source>
        <dbReference type="ARBA" id="ARBA00022737"/>
    </source>
</evidence>
<dbReference type="EMBL" id="VZRI01002030">
    <property type="protein sequence ID" value="NWU90077.1"/>
    <property type="molecule type" value="Genomic_DNA"/>
</dbReference>
<dbReference type="AlphaFoldDB" id="A0A7K6AKI4"/>
<keyword evidence="5" id="KW-0804">Transcription</keyword>
<evidence type="ECO:0000313" key="9">
    <source>
        <dbReference type="Proteomes" id="UP000544127"/>
    </source>
</evidence>
<keyword evidence="3" id="KW-0805">Transcription regulation</keyword>
<dbReference type="Proteomes" id="UP000544127">
    <property type="component" value="Unassembled WGS sequence"/>
</dbReference>
<feature type="non-terminal residue" evidence="8">
    <location>
        <position position="1"/>
    </location>
</feature>
<keyword evidence="9" id="KW-1185">Reference proteome</keyword>
<dbReference type="Gene3D" id="3.90.1460.10">
    <property type="entry name" value="GTF2I-like"/>
    <property type="match status" value="4"/>
</dbReference>
<dbReference type="OrthoDB" id="10072451at2759"/>
<feature type="non-terminal residue" evidence="8">
    <location>
        <position position="536"/>
    </location>
</feature>
<evidence type="ECO:0000256" key="6">
    <source>
        <dbReference type="ARBA" id="ARBA00023242"/>
    </source>
</evidence>
<feature type="region of interest" description="Disordered" evidence="7">
    <location>
        <begin position="501"/>
        <end position="536"/>
    </location>
</feature>
<evidence type="ECO:0000313" key="8">
    <source>
        <dbReference type="EMBL" id="NWU90077.1"/>
    </source>
</evidence>
<dbReference type="PROSITE" id="PS51139">
    <property type="entry name" value="GTF2I"/>
    <property type="match status" value="4"/>
</dbReference>
<evidence type="ECO:0000256" key="5">
    <source>
        <dbReference type="ARBA" id="ARBA00023163"/>
    </source>
</evidence>
<evidence type="ECO:0000256" key="3">
    <source>
        <dbReference type="ARBA" id="ARBA00023015"/>
    </source>
</evidence>
<dbReference type="InterPro" id="IPR036647">
    <property type="entry name" value="GTF2I-like_rpt_sf"/>
</dbReference>
<proteinExistence type="predicted"/>
<evidence type="ECO:0000256" key="7">
    <source>
        <dbReference type="SAM" id="MobiDB-lite"/>
    </source>
</evidence>
<keyword evidence="2" id="KW-0677">Repeat</keyword>
<dbReference type="InterPro" id="IPR004212">
    <property type="entry name" value="GTF2I"/>
</dbReference>
<protein>
    <submittedName>
        <fullName evidence="8">GTF2I factor</fullName>
    </submittedName>
</protein>
<feature type="region of interest" description="Disordered" evidence="7">
    <location>
        <begin position="348"/>
        <end position="381"/>
    </location>
</feature>
<evidence type="ECO:0000256" key="1">
    <source>
        <dbReference type="ARBA" id="ARBA00004123"/>
    </source>
</evidence>
<name>A0A7K6AKI4_UPUEP</name>
<dbReference type="GO" id="GO:0003700">
    <property type="term" value="F:DNA-binding transcription factor activity"/>
    <property type="evidence" value="ECO:0007669"/>
    <property type="project" value="TreeGrafter"/>
</dbReference>
<comment type="caution">
    <text evidence="8">The sequence shown here is derived from an EMBL/GenBank/DDBJ whole genome shotgun (WGS) entry which is preliminary data.</text>
</comment>
<evidence type="ECO:0000256" key="4">
    <source>
        <dbReference type="ARBA" id="ARBA00023125"/>
    </source>
</evidence>